<keyword evidence="19" id="KW-1185">Reference proteome</keyword>
<dbReference type="PROSITE" id="PS01229">
    <property type="entry name" value="COF_2"/>
    <property type="match status" value="1"/>
</dbReference>
<comment type="caution">
    <text evidence="18">The sequence shown here is derived from an EMBL/GenBank/DDBJ whole genome shotgun (WGS) entry which is preliminary data.</text>
</comment>
<keyword evidence="6" id="KW-0677">Repeat</keyword>
<dbReference type="Pfam" id="PF00122">
    <property type="entry name" value="E1-E2_ATPase"/>
    <property type="match status" value="1"/>
</dbReference>
<gene>
    <name evidence="18" type="ORF">BZA70DRAFT_271657</name>
</gene>
<dbReference type="InterPro" id="IPR023299">
    <property type="entry name" value="ATPase_P-typ_cyto_dom_N"/>
</dbReference>
<evidence type="ECO:0000256" key="10">
    <source>
        <dbReference type="ARBA" id="ARBA00022842"/>
    </source>
</evidence>
<dbReference type="SUPFAM" id="SSF81653">
    <property type="entry name" value="Calcium ATPase, transduction domain A"/>
    <property type="match status" value="1"/>
</dbReference>
<dbReference type="InterPro" id="IPR036163">
    <property type="entry name" value="HMA_dom_sf"/>
</dbReference>
<evidence type="ECO:0000256" key="14">
    <source>
        <dbReference type="ARBA" id="ARBA00023065"/>
    </source>
</evidence>
<evidence type="ECO:0000256" key="15">
    <source>
        <dbReference type="ARBA" id="ARBA00023136"/>
    </source>
</evidence>
<evidence type="ECO:0000256" key="13">
    <source>
        <dbReference type="ARBA" id="ARBA00023008"/>
    </source>
</evidence>
<dbReference type="Gene3D" id="3.40.50.1000">
    <property type="entry name" value="HAD superfamily/HAD-like"/>
    <property type="match status" value="1"/>
</dbReference>
<evidence type="ECO:0000256" key="11">
    <source>
        <dbReference type="ARBA" id="ARBA00022967"/>
    </source>
</evidence>
<dbReference type="InterPro" id="IPR017969">
    <property type="entry name" value="Heavy-metal-associated_CS"/>
</dbReference>
<protein>
    <submittedName>
        <fullName evidence="18">E1-E2 ATPase-domain-containing protein</fullName>
    </submittedName>
</protein>
<evidence type="ECO:0000256" key="8">
    <source>
        <dbReference type="ARBA" id="ARBA00022796"/>
    </source>
</evidence>
<comment type="subcellular location">
    <subcellularLocation>
        <location evidence="1">Endomembrane system</location>
        <topology evidence="1">Multi-pass membrane protein</topology>
    </subcellularLocation>
    <subcellularLocation>
        <location evidence="16">Membrane</location>
    </subcellularLocation>
</comment>
<sequence length="943" mass="101008">MPLSTVFAVQGMTCGACTSAITNAVQSVEGVDSVAVSLITERAQVVHDEDSVSSEAVREAIEDCGFDAQILSSTQVEPASSSSSMSESQDKSNLPDTVFIKIYGMTCSNCTNSVESTLNSLPGVTEALVALATEEAKVTYIPSQIGIRDIIDAVSDTGFDAILTDMTSNSTQLESLARVKDIRMWRSAAARAISLAVPIMFINMVLPMAIPKCDFGTWTFLVPGLHLRELISLTLTIPTQFYIGRRFYVSAYRSLKHGSPTMDVLVALSTSTAFAYSCVVMIDSIMDANPDPPNTVFETAAMIVAFITYGKYLENRAKGQTSAALSRLISLTPPMATIYSDPKNIATNPAEREIASELIQVNDIVILRPGAKAPADGVVVAGSSYMDESLVTGEPMPVEKAVGAAIIGGTINGVGRLDFRVTRAGKDTQLSQIVNLVQDAQTTRAPIQRFADIIAGKFVPVVIGLAVFTFALWMVLSHSLKHPPVVFESPEGKFFVCLKLCISVIVVACPCALGLSTPTAVMVGTGIGAQNGILIKGGAVLEQATHVTRMVFDKTGTLTIGKMSVISHKKTMTWDASEAKQELWWRLVRAVERGSEHPIGKAIVAEANVMLDNVNGEDADEDKDSIESESVDFEAVMGRGIRGAVKVDKEGYNVAVGNLQFMNDSRIEIPDYVEREASSTTSTAIFVGIDGQYAGNLSLNDIIRPDARATILALQKLNVEVAMITGDQRAPALRVAREIGIPDSQVWAGVTPSEKQSIIKTMQMQNPKAVIAMVGDGINDSPALATAHVGLAMATGTDVAIEAADIVLMRPDTLLIDTAVALSLCRTIFNRIKANLVWASVYNVIMIPFAMGVFLPFGWSLPPMAAGAAMALSSVSVVTSSLALKRWKRPRWATDEGRLDRAVSQRRSWPVRFWSAICGGVRKTAGKSNPTGEYALIGSEENV</sequence>
<keyword evidence="12 16" id="KW-1133">Transmembrane helix</keyword>
<evidence type="ECO:0000313" key="18">
    <source>
        <dbReference type="EMBL" id="KAK7207572.1"/>
    </source>
</evidence>
<feature type="transmembrane region" description="Helical" evidence="16">
    <location>
        <begin position="294"/>
        <end position="312"/>
    </location>
</feature>
<dbReference type="SUPFAM" id="SSF81665">
    <property type="entry name" value="Calcium ATPase, transmembrane domain M"/>
    <property type="match status" value="1"/>
</dbReference>
<dbReference type="CDD" id="cd02094">
    <property type="entry name" value="P-type_ATPase_Cu-like"/>
    <property type="match status" value="1"/>
</dbReference>
<dbReference type="PROSITE" id="PS50846">
    <property type="entry name" value="HMA_2"/>
    <property type="match status" value="2"/>
</dbReference>
<evidence type="ECO:0000259" key="17">
    <source>
        <dbReference type="PROSITE" id="PS50846"/>
    </source>
</evidence>
<evidence type="ECO:0000256" key="4">
    <source>
        <dbReference type="ARBA" id="ARBA00022692"/>
    </source>
</evidence>
<dbReference type="SFLD" id="SFLDS00003">
    <property type="entry name" value="Haloacid_Dehalogenase"/>
    <property type="match status" value="1"/>
</dbReference>
<accession>A0ABR1FCT1</accession>
<dbReference type="Gene3D" id="2.70.150.10">
    <property type="entry name" value="Calcium-transporting ATPase, cytoplasmic transduction domain A"/>
    <property type="match status" value="1"/>
</dbReference>
<organism evidence="18 19">
    <name type="scientific">Myxozyma melibiosi</name>
    <dbReference type="NCBI Taxonomy" id="54550"/>
    <lineage>
        <taxon>Eukaryota</taxon>
        <taxon>Fungi</taxon>
        <taxon>Dikarya</taxon>
        <taxon>Ascomycota</taxon>
        <taxon>Saccharomycotina</taxon>
        <taxon>Lipomycetes</taxon>
        <taxon>Lipomycetales</taxon>
        <taxon>Lipomycetaceae</taxon>
        <taxon>Myxozyma</taxon>
    </lineage>
</organism>
<dbReference type="InterPro" id="IPR023298">
    <property type="entry name" value="ATPase_P-typ_TM_dom_sf"/>
</dbReference>
<feature type="domain" description="HMA" evidence="17">
    <location>
        <begin position="3"/>
        <end position="69"/>
    </location>
</feature>
<dbReference type="InterPro" id="IPR018303">
    <property type="entry name" value="ATPase_P-typ_P_site"/>
</dbReference>
<keyword evidence="3" id="KW-0813">Transport</keyword>
<evidence type="ECO:0000313" key="19">
    <source>
        <dbReference type="Proteomes" id="UP001498771"/>
    </source>
</evidence>
<keyword evidence="8" id="KW-0187">Copper transport</keyword>
<feature type="transmembrane region" description="Helical" evidence="16">
    <location>
        <begin position="836"/>
        <end position="859"/>
    </location>
</feature>
<dbReference type="InterPro" id="IPR044492">
    <property type="entry name" value="P_typ_ATPase_HD_dom"/>
</dbReference>
<evidence type="ECO:0000256" key="7">
    <source>
        <dbReference type="ARBA" id="ARBA00022741"/>
    </source>
</evidence>
<keyword evidence="10" id="KW-0460">Magnesium</keyword>
<dbReference type="SFLD" id="SFLDF00027">
    <property type="entry name" value="p-type_atpase"/>
    <property type="match status" value="1"/>
</dbReference>
<dbReference type="InterPro" id="IPR006121">
    <property type="entry name" value="HMA_dom"/>
</dbReference>
<dbReference type="InterPro" id="IPR027256">
    <property type="entry name" value="P-typ_ATPase_IB"/>
</dbReference>
<comment type="similarity">
    <text evidence="2 16">Belongs to the cation transport ATPase (P-type) (TC 3.A.3) family. Type IB subfamily.</text>
</comment>
<keyword evidence="11" id="KW-1278">Translocase</keyword>
<keyword evidence="4 16" id="KW-0812">Transmembrane</keyword>
<dbReference type="PANTHER" id="PTHR43520">
    <property type="entry name" value="ATP7, ISOFORM B"/>
    <property type="match status" value="1"/>
</dbReference>
<keyword evidence="13" id="KW-0186">Copper</keyword>
<evidence type="ECO:0000256" key="6">
    <source>
        <dbReference type="ARBA" id="ARBA00022737"/>
    </source>
</evidence>
<dbReference type="InterPro" id="IPR008250">
    <property type="entry name" value="ATPase_P-typ_transduc_dom_A_sf"/>
</dbReference>
<dbReference type="NCBIfam" id="TIGR00003">
    <property type="entry name" value="copper ion binding protein"/>
    <property type="match status" value="1"/>
</dbReference>
<dbReference type="GeneID" id="90037033"/>
<feature type="domain" description="HMA" evidence="17">
    <location>
        <begin position="96"/>
        <end position="162"/>
    </location>
</feature>
<proteinExistence type="inferred from homology"/>
<dbReference type="NCBIfam" id="TIGR01525">
    <property type="entry name" value="ATPase-IB_hvy"/>
    <property type="match status" value="1"/>
</dbReference>
<dbReference type="SUPFAM" id="SSF56784">
    <property type="entry name" value="HAD-like"/>
    <property type="match status" value="1"/>
</dbReference>
<evidence type="ECO:0000256" key="16">
    <source>
        <dbReference type="RuleBase" id="RU362081"/>
    </source>
</evidence>
<evidence type="ECO:0000256" key="1">
    <source>
        <dbReference type="ARBA" id="ARBA00004127"/>
    </source>
</evidence>
<dbReference type="EMBL" id="JBBJBU010000001">
    <property type="protein sequence ID" value="KAK7207572.1"/>
    <property type="molecule type" value="Genomic_DNA"/>
</dbReference>
<dbReference type="CDD" id="cd00371">
    <property type="entry name" value="HMA"/>
    <property type="match status" value="2"/>
</dbReference>
<evidence type="ECO:0000256" key="9">
    <source>
        <dbReference type="ARBA" id="ARBA00022840"/>
    </source>
</evidence>
<feature type="transmembrane region" description="Helical" evidence="16">
    <location>
        <begin position="230"/>
        <end position="249"/>
    </location>
</feature>
<dbReference type="PROSITE" id="PS00154">
    <property type="entry name" value="ATPASE_E1_E2"/>
    <property type="match status" value="1"/>
</dbReference>
<dbReference type="Proteomes" id="UP001498771">
    <property type="component" value="Unassembled WGS sequence"/>
</dbReference>
<keyword evidence="9 16" id="KW-0067">ATP-binding</keyword>
<feature type="transmembrane region" description="Helical" evidence="16">
    <location>
        <begin position="492"/>
        <end position="515"/>
    </location>
</feature>
<keyword evidence="15 16" id="KW-0472">Membrane</keyword>
<dbReference type="SUPFAM" id="SSF55008">
    <property type="entry name" value="HMA, heavy metal-associated domain"/>
    <property type="match status" value="2"/>
</dbReference>
<evidence type="ECO:0000256" key="3">
    <source>
        <dbReference type="ARBA" id="ARBA00022448"/>
    </source>
</evidence>
<dbReference type="PROSITE" id="PS01047">
    <property type="entry name" value="HMA_1"/>
    <property type="match status" value="2"/>
</dbReference>
<evidence type="ECO:0000256" key="12">
    <source>
        <dbReference type="ARBA" id="ARBA00022989"/>
    </source>
</evidence>
<dbReference type="Gene3D" id="3.30.70.100">
    <property type="match status" value="2"/>
</dbReference>
<feature type="transmembrane region" description="Helical" evidence="16">
    <location>
        <begin position="458"/>
        <end position="480"/>
    </location>
</feature>
<dbReference type="PRINTS" id="PR00942">
    <property type="entry name" value="CUATPASEI"/>
</dbReference>
<feature type="transmembrane region" description="Helical" evidence="16">
    <location>
        <begin position="261"/>
        <end position="282"/>
    </location>
</feature>
<name>A0ABR1FCT1_9ASCO</name>
<keyword evidence="14" id="KW-0406">Ion transport</keyword>
<dbReference type="Pfam" id="PF00403">
    <property type="entry name" value="HMA"/>
    <property type="match status" value="2"/>
</dbReference>
<feature type="transmembrane region" description="Helical" evidence="16">
    <location>
        <begin position="188"/>
        <end position="210"/>
    </location>
</feature>
<evidence type="ECO:0000256" key="2">
    <source>
        <dbReference type="ARBA" id="ARBA00006024"/>
    </source>
</evidence>
<dbReference type="RefSeq" id="XP_064770605.1">
    <property type="nucleotide sequence ID" value="XM_064911521.1"/>
</dbReference>
<dbReference type="PANTHER" id="PTHR43520:SF8">
    <property type="entry name" value="P-TYPE CU(+) TRANSPORTER"/>
    <property type="match status" value="1"/>
</dbReference>
<feature type="transmembrane region" description="Helical" evidence="16">
    <location>
        <begin position="865"/>
        <end position="884"/>
    </location>
</feature>
<keyword evidence="7 16" id="KW-0547">Nucleotide-binding</keyword>
<dbReference type="InterPro" id="IPR023214">
    <property type="entry name" value="HAD_sf"/>
</dbReference>
<dbReference type="SFLD" id="SFLDG00002">
    <property type="entry name" value="C1.7:_P-type_atpase_like"/>
    <property type="match status" value="1"/>
</dbReference>
<evidence type="ECO:0000256" key="5">
    <source>
        <dbReference type="ARBA" id="ARBA00022723"/>
    </source>
</evidence>
<keyword evidence="5 16" id="KW-0479">Metal-binding</keyword>
<dbReference type="InterPro" id="IPR006122">
    <property type="entry name" value="HMA_Cu_ion-bd"/>
</dbReference>
<dbReference type="InterPro" id="IPR036412">
    <property type="entry name" value="HAD-like_sf"/>
</dbReference>
<dbReference type="Gene3D" id="3.40.1110.10">
    <property type="entry name" value="Calcium-transporting ATPase, cytoplasmic domain N"/>
    <property type="match status" value="1"/>
</dbReference>
<dbReference type="PRINTS" id="PR00119">
    <property type="entry name" value="CATATPASE"/>
</dbReference>
<reference evidence="18 19" key="1">
    <citation type="submission" date="2024-03" db="EMBL/GenBank/DDBJ databases">
        <title>Genome-scale model development and genomic sequencing of the oleaginous clade Lipomyces.</title>
        <authorList>
            <consortium name="Lawrence Berkeley National Laboratory"/>
            <person name="Czajka J.J."/>
            <person name="Han Y."/>
            <person name="Kim J."/>
            <person name="Mondo S.J."/>
            <person name="Hofstad B.A."/>
            <person name="Robles A."/>
            <person name="Haridas S."/>
            <person name="Riley R."/>
            <person name="LaButti K."/>
            <person name="Pangilinan J."/>
            <person name="Andreopoulos W."/>
            <person name="Lipzen A."/>
            <person name="Yan J."/>
            <person name="Wang M."/>
            <person name="Ng V."/>
            <person name="Grigoriev I.V."/>
            <person name="Spatafora J.W."/>
            <person name="Magnuson J.K."/>
            <person name="Baker S.E."/>
            <person name="Pomraning K.R."/>
        </authorList>
    </citation>
    <scope>NUCLEOTIDE SEQUENCE [LARGE SCALE GENOMIC DNA]</scope>
    <source>
        <strain evidence="18 19">Phaff 52-87</strain>
    </source>
</reference>
<dbReference type="Pfam" id="PF00702">
    <property type="entry name" value="Hydrolase"/>
    <property type="match status" value="1"/>
</dbReference>
<dbReference type="InterPro" id="IPR001757">
    <property type="entry name" value="P_typ_ATPase"/>
</dbReference>
<dbReference type="InterPro" id="IPR059000">
    <property type="entry name" value="ATPase_P-type_domA"/>
</dbReference>
<dbReference type="NCBIfam" id="TIGR01494">
    <property type="entry name" value="ATPase_P-type"/>
    <property type="match status" value="2"/>
</dbReference>